<dbReference type="Proteomes" id="UP000432350">
    <property type="component" value="Unassembled WGS sequence"/>
</dbReference>
<dbReference type="EMBL" id="CABWMV010000001">
    <property type="protein sequence ID" value="VXC31918.1"/>
    <property type="molecule type" value="Genomic_DNA"/>
</dbReference>
<organism evidence="1 2">
    <name type="scientific">Sphingobacterium multivorum</name>
    <dbReference type="NCBI Taxonomy" id="28454"/>
    <lineage>
        <taxon>Bacteria</taxon>
        <taxon>Pseudomonadati</taxon>
        <taxon>Bacteroidota</taxon>
        <taxon>Sphingobacteriia</taxon>
        <taxon>Sphingobacteriales</taxon>
        <taxon>Sphingobacteriaceae</taxon>
        <taxon>Sphingobacterium</taxon>
    </lineage>
</organism>
<evidence type="ECO:0000313" key="2">
    <source>
        <dbReference type="Proteomes" id="UP000432350"/>
    </source>
</evidence>
<accession>A0A653XP96</accession>
<name>A0A653XP96_SPHMU</name>
<dbReference type="AlphaFoldDB" id="A0A653XP96"/>
<sequence>MQPEDVSLLVAIKARGKVGRLKKGILCNRFNVTKSLIWGEFSVNSPFLER</sequence>
<protein>
    <submittedName>
        <fullName evidence="1">Uncharacterized protein</fullName>
    </submittedName>
</protein>
<evidence type="ECO:0000313" key="1">
    <source>
        <dbReference type="EMBL" id="VXC31918.1"/>
    </source>
</evidence>
<gene>
    <name evidence="1" type="ORF">SPHINGO8BC_10092</name>
</gene>
<proteinExistence type="predicted"/>
<reference evidence="1 2" key="1">
    <citation type="submission" date="2019-10" db="EMBL/GenBank/DDBJ databases">
        <authorList>
            <person name="Karimi E."/>
        </authorList>
    </citation>
    <scope>NUCLEOTIDE SEQUENCE [LARGE SCALE GENOMIC DNA]</scope>
    <source>
        <strain evidence="1">Sphingobacterium sp. 8BC</strain>
    </source>
</reference>